<dbReference type="EMBL" id="JACRSS010000003">
    <property type="protein sequence ID" value="MBC8538909.1"/>
    <property type="molecule type" value="Genomic_DNA"/>
</dbReference>
<evidence type="ECO:0000256" key="2">
    <source>
        <dbReference type="ARBA" id="ARBA00023027"/>
    </source>
</evidence>
<dbReference type="InterPro" id="IPR013118">
    <property type="entry name" value="Mannitol_DH_C"/>
</dbReference>
<evidence type="ECO:0000256" key="1">
    <source>
        <dbReference type="ARBA" id="ARBA00023002"/>
    </source>
</evidence>
<dbReference type="Gene3D" id="3.40.50.720">
    <property type="entry name" value="NAD(P)-binding Rossmann-like Domain"/>
    <property type="match status" value="1"/>
</dbReference>
<evidence type="ECO:0000259" key="5">
    <source>
        <dbReference type="Pfam" id="PF08125"/>
    </source>
</evidence>
<dbReference type="Pfam" id="PF08125">
    <property type="entry name" value="Mannitol_dh_C"/>
    <property type="match status" value="1"/>
</dbReference>
<dbReference type="PANTHER" id="PTHR30524:SF0">
    <property type="entry name" value="ALTRONATE OXIDOREDUCTASE-RELATED"/>
    <property type="match status" value="1"/>
</dbReference>
<dbReference type="Proteomes" id="UP000617951">
    <property type="component" value="Unassembled WGS sequence"/>
</dbReference>
<comment type="catalytic activity">
    <reaction evidence="3">
        <text>D-mannitol 1-phosphate + NAD(+) = beta-D-fructose 6-phosphate + NADH + H(+)</text>
        <dbReference type="Rhea" id="RHEA:19661"/>
        <dbReference type="ChEBI" id="CHEBI:15378"/>
        <dbReference type="ChEBI" id="CHEBI:57540"/>
        <dbReference type="ChEBI" id="CHEBI:57634"/>
        <dbReference type="ChEBI" id="CHEBI:57945"/>
        <dbReference type="ChEBI" id="CHEBI:61381"/>
        <dbReference type="EC" id="1.1.1.17"/>
    </reaction>
</comment>
<dbReference type="GO" id="GO:0008926">
    <property type="term" value="F:mannitol-1-phosphate 5-dehydrogenase activity"/>
    <property type="evidence" value="ECO:0007669"/>
    <property type="project" value="UniProtKB-EC"/>
</dbReference>
<dbReference type="InterPro" id="IPR008927">
    <property type="entry name" value="6-PGluconate_DH-like_C_sf"/>
</dbReference>
<dbReference type="InterPro" id="IPR013131">
    <property type="entry name" value="Mannitol_DH_N"/>
</dbReference>
<feature type="domain" description="Mannitol dehydrogenase C-terminal" evidence="5">
    <location>
        <begin position="204"/>
        <end position="379"/>
    </location>
</feature>
<proteinExistence type="predicted"/>
<keyword evidence="2" id="KW-0520">NAD</keyword>
<keyword evidence="7" id="KW-1185">Reference proteome</keyword>
<dbReference type="InterPro" id="IPR013328">
    <property type="entry name" value="6PGD_dom2"/>
</dbReference>
<dbReference type="PANTHER" id="PTHR30524">
    <property type="entry name" value="MANNITOL-1-PHOSPHATE 5-DEHYDROGENASE"/>
    <property type="match status" value="1"/>
</dbReference>
<dbReference type="GO" id="GO:0019592">
    <property type="term" value="P:mannitol catabolic process"/>
    <property type="evidence" value="ECO:0007669"/>
    <property type="project" value="TreeGrafter"/>
</dbReference>
<dbReference type="Pfam" id="PF01232">
    <property type="entry name" value="Mannitol_dh"/>
    <property type="match status" value="1"/>
</dbReference>
<evidence type="ECO:0000313" key="6">
    <source>
        <dbReference type="EMBL" id="MBC8538909.1"/>
    </source>
</evidence>
<evidence type="ECO:0000313" key="7">
    <source>
        <dbReference type="Proteomes" id="UP000617951"/>
    </source>
</evidence>
<organism evidence="6 7">
    <name type="scientific">Guopingia tenuis</name>
    <dbReference type="NCBI Taxonomy" id="2763656"/>
    <lineage>
        <taxon>Bacteria</taxon>
        <taxon>Bacillati</taxon>
        <taxon>Bacillota</taxon>
        <taxon>Clostridia</taxon>
        <taxon>Christensenellales</taxon>
        <taxon>Christensenellaceae</taxon>
        <taxon>Guopingia</taxon>
    </lineage>
</organism>
<feature type="domain" description="Mannitol dehydrogenase N-terminal" evidence="4">
    <location>
        <begin position="4"/>
        <end position="162"/>
    </location>
</feature>
<dbReference type="SUPFAM" id="SSF51735">
    <property type="entry name" value="NAD(P)-binding Rossmann-fold domains"/>
    <property type="match status" value="1"/>
</dbReference>
<dbReference type="GO" id="GO:0005829">
    <property type="term" value="C:cytosol"/>
    <property type="evidence" value="ECO:0007669"/>
    <property type="project" value="TreeGrafter"/>
</dbReference>
<dbReference type="RefSeq" id="WP_249280555.1">
    <property type="nucleotide sequence ID" value="NZ_JACRSS010000003.1"/>
</dbReference>
<protein>
    <submittedName>
        <fullName evidence="6">Mannitol dehydrogenase</fullName>
    </submittedName>
</protein>
<dbReference type="InterPro" id="IPR036291">
    <property type="entry name" value="NAD(P)-bd_dom_sf"/>
</dbReference>
<accession>A0A926HWD6</accession>
<name>A0A926HWD6_9FIRM</name>
<keyword evidence="1" id="KW-0560">Oxidoreductase</keyword>
<dbReference type="SUPFAM" id="SSF48179">
    <property type="entry name" value="6-phosphogluconate dehydrogenase C-terminal domain-like"/>
    <property type="match status" value="1"/>
</dbReference>
<reference evidence="6" key="1">
    <citation type="submission" date="2020-08" db="EMBL/GenBank/DDBJ databases">
        <title>Genome public.</title>
        <authorList>
            <person name="Liu C."/>
            <person name="Sun Q."/>
        </authorList>
    </citation>
    <scope>NUCLEOTIDE SEQUENCE</scope>
    <source>
        <strain evidence="6">NSJ-63</strain>
    </source>
</reference>
<dbReference type="Gene3D" id="1.10.1040.10">
    <property type="entry name" value="N-(1-d-carboxylethyl)-l-norvaline Dehydrogenase, domain 2"/>
    <property type="match status" value="1"/>
</dbReference>
<dbReference type="AlphaFoldDB" id="A0A926HWD6"/>
<sequence length="381" mass="42624">MQEIFIVGAGKIGKGFLGEVYHTAGWRLSFLDKDPEVANAMRDAGKYTVKVHETEKTYDHIVDGYDVYLTDPAYSCRDAFLCADLMALALYPADIDDAAAYLAPLLEARAKENPAQKLTILSCTNKNHIMAHIEGEFLKPLSPAAQDWFRENVALRDVIIRRGTTSPSPAALELETKAVATLLIQSPVYCDLSQVPWMELKDNIEQLKDIKLYTYNSTHACCAFASYLKGYTTINEGMADPEIFNLVQEVLDESCAGLVKEFPITEKELYDFCYVLRTKLQSPHTDYVFRVAYDPMRKLSHNDRLTGNALTCLKHGIDPKALIQSIANGMAYAEPKDPKAMEIQALIREKGIAAAVSQVCELPQDHELVQRVSTLYEKIGR</sequence>
<comment type="caution">
    <text evidence="6">The sequence shown here is derived from an EMBL/GenBank/DDBJ whole genome shotgun (WGS) entry which is preliminary data.</text>
</comment>
<gene>
    <name evidence="6" type="ORF">H8693_08165</name>
</gene>
<evidence type="ECO:0000259" key="4">
    <source>
        <dbReference type="Pfam" id="PF01232"/>
    </source>
</evidence>
<evidence type="ECO:0000256" key="3">
    <source>
        <dbReference type="ARBA" id="ARBA00048615"/>
    </source>
</evidence>